<proteinExistence type="inferred from homology"/>
<evidence type="ECO:0000313" key="9">
    <source>
        <dbReference type="RefSeq" id="XP_017699763.2"/>
    </source>
</evidence>
<feature type="transmembrane region" description="Helical" evidence="7">
    <location>
        <begin position="472"/>
        <end position="493"/>
    </location>
</feature>
<evidence type="ECO:0000256" key="7">
    <source>
        <dbReference type="SAM" id="Phobius"/>
    </source>
</evidence>
<feature type="transmembrane region" description="Helical" evidence="7">
    <location>
        <begin position="391"/>
        <end position="414"/>
    </location>
</feature>
<organism evidence="8 9">
    <name type="scientific">Phoenix dactylifera</name>
    <name type="common">Date palm</name>
    <dbReference type="NCBI Taxonomy" id="42345"/>
    <lineage>
        <taxon>Eukaryota</taxon>
        <taxon>Viridiplantae</taxon>
        <taxon>Streptophyta</taxon>
        <taxon>Embryophyta</taxon>
        <taxon>Tracheophyta</taxon>
        <taxon>Spermatophyta</taxon>
        <taxon>Magnoliopsida</taxon>
        <taxon>Liliopsida</taxon>
        <taxon>Arecaceae</taxon>
        <taxon>Coryphoideae</taxon>
        <taxon>Phoeniceae</taxon>
        <taxon>Phoenix</taxon>
    </lineage>
</organism>
<dbReference type="Pfam" id="PF00854">
    <property type="entry name" value="PTR2"/>
    <property type="match status" value="1"/>
</dbReference>
<feature type="transmembrane region" description="Helical" evidence="7">
    <location>
        <begin position="548"/>
        <end position="567"/>
    </location>
</feature>
<evidence type="ECO:0000256" key="6">
    <source>
        <dbReference type="RuleBase" id="RU003755"/>
    </source>
</evidence>
<dbReference type="OrthoDB" id="8904098at2759"/>
<feature type="transmembrane region" description="Helical" evidence="7">
    <location>
        <begin position="124"/>
        <end position="142"/>
    </location>
</feature>
<feature type="transmembrane region" description="Helical" evidence="7">
    <location>
        <begin position="435"/>
        <end position="452"/>
    </location>
</feature>
<dbReference type="AlphaFoldDB" id="A0A8B7MV72"/>
<dbReference type="PANTHER" id="PTHR11654">
    <property type="entry name" value="OLIGOPEPTIDE TRANSPORTER-RELATED"/>
    <property type="match status" value="1"/>
</dbReference>
<dbReference type="InterPro" id="IPR018456">
    <property type="entry name" value="PTR2_symporter_CS"/>
</dbReference>
<feature type="transmembrane region" description="Helical" evidence="7">
    <location>
        <begin position="350"/>
        <end position="371"/>
    </location>
</feature>
<evidence type="ECO:0000256" key="1">
    <source>
        <dbReference type="ARBA" id="ARBA00004141"/>
    </source>
</evidence>
<dbReference type="KEGG" id="pda:103713081"/>
<accession>A0A8B7MV72</accession>
<sequence>MEDENLSDGGREVTAPLVYQEALNRQFNDDITFEGRGRSISCCKSFDWRAPGIILGFQCLESLGFYGITTNLTTYLSSVLRESNALIATRITTWSGTSYFTPFLGALIADSYWGRRRMIVSSSLIYLCGMVVITLSASLRPLKPPPCEGNSCPSATLVQKIAFYSGLYLIAFGSGGVKSSLLPLGADQFDDENPAERMKQGSFFNWFYFCINVGALTSSTLIVWIQENVGWAVGYGIASLCMASATVCFLLAVPIFRVREPQASPLKRVFQVLVACLHKANLRSPADSSCLYEVVQDNDFNIQRTRKLAHTKQFRFLDKAATMSDLDCKEGSVYSPWRLCTVTQVEELKIFLRLFPIWVASIVYSIAYAQMYTTFVEQGRAMNTKIGCFSIPPASLFACEVLSVMLWVLIYDMLIAKIARSYLGGGHGLTQLQRMGIGYFLIILAMAAAALVEMKRLKGTQDPKPISILWQLPQYAIVGGSEVFCYIGQLELFYDQSPDTMSTAVSLLSISLGNYLSSVVVAFVAAVTTAGGRPGWIPDDSDEGHLDYFLWLMAGLSVFNFIAYLACARRFTLKRTVL</sequence>
<dbReference type="GO" id="GO:0006857">
    <property type="term" value="P:oligopeptide transport"/>
    <property type="evidence" value="ECO:0007669"/>
    <property type="project" value="InterPro"/>
</dbReference>
<dbReference type="PROSITE" id="PS01023">
    <property type="entry name" value="PTR2_2"/>
    <property type="match status" value="1"/>
</dbReference>
<evidence type="ECO:0000256" key="5">
    <source>
        <dbReference type="ARBA" id="ARBA00023136"/>
    </source>
</evidence>
<dbReference type="GeneID" id="103713081"/>
<reference evidence="9" key="2">
    <citation type="submission" date="2025-08" db="UniProtKB">
        <authorList>
            <consortium name="RefSeq"/>
        </authorList>
    </citation>
    <scope>IDENTIFICATION</scope>
    <source>
        <tissue evidence="9">Young leaves</tissue>
    </source>
</reference>
<feature type="transmembrane region" description="Helical" evidence="7">
    <location>
        <begin position="505"/>
        <end position="528"/>
    </location>
</feature>
<comment type="subcellular location">
    <subcellularLocation>
        <location evidence="1 6">Membrane</location>
        <topology evidence="1 6">Multi-pass membrane protein</topology>
    </subcellularLocation>
</comment>
<reference evidence="8" key="1">
    <citation type="journal article" date="2019" name="Nat. Commun.">
        <title>Genome-wide association mapping of date palm fruit traits.</title>
        <authorList>
            <person name="Hazzouri K.M."/>
            <person name="Gros-Balthazard M."/>
            <person name="Flowers J.M."/>
            <person name="Copetti D."/>
            <person name="Lemansour A."/>
            <person name="Lebrun M."/>
            <person name="Masmoudi K."/>
            <person name="Ferrand S."/>
            <person name="Dhar M.I."/>
            <person name="Fresquez Z.A."/>
            <person name="Rosas U."/>
            <person name="Zhang J."/>
            <person name="Talag J."/>
            <person name="Lee S."/>
            <person name="Kudrna D."/>
            <person name="Powell R.F."/>
            <person name="Leitch I.J."/>
            <person name="Krueger R.R."/>
            <person name="Wing R.A."/>
            <person name="Amiri K.M.A."/>
            <person name="Purugganan M.D."/>
        </authorList>
    </citation>
    <scope>NUCLEOTIDE SEQUENCE [LARGE SCALE GENOMIC DNA]</scope>
    <source>
        <strain evidence="8">cv. Khalas</strain>
    </source>
</reference>
<keyword evidence="8" id="KW-1185">Reference proteome</keyword>
<dbReference type="GO" id="GO:0022857">
    <property type="term" value="F:transmembrane transporter activity"/>
    <property type="evidence" value="ECO:0007669"/>
    <property type="project" value="InterPro"/>
</dbReference>
<feature type="transmembrane region" description="Helical" evidence="7">
    <location>
        <begin position="231"/>
        <end position="258"/>
    </location>
</feature>
<evidence type="ECO:0000256" key="4">
    <source>
        <dbReference type="ARBA" id="ARBA00022989"/>
    </source>
</evidence>
<dbReference type="InterPro" id="IPR036259">
    <property type="entry name" value="MFS_trans_sf"/>
</dbReference>
<dbReference type="Proteomes" id="UP000228380">
    <property type="component" value="Chromosome 5"/>
</dbReference>
<evidence type="ECO:0000256" key="3">
    <source>
        <dbReference type="ARBA" id="ARBA00022692"/>
    </source>
</evidence>
<keyword evidence="3 6" id="KW-0812">Transmembrane</keyword>
<comment type="similarity">
    <text evidence="2 6">Belongs to the major facilitator superfamily. Proton-dependent oligopeptide transporter (POT/PTR) (TC 2.A.17) family.</text>
</comment>
<name>A0A8B7MV72_PHODC</name>
<keyword evidence="6" id="KW-0813">Transport</keyword>
<dbReference type="GO" id="GO:0016020">
    <property type="term" value="C:membrane"/>
    <property type="evidence" value="ECO:0007669"/>
    <property type="project" value="UniProtKB-SubCell"/>
</dbReference>
<dbReference type="RefSeq" id="XP_017699763.2">
    <property type="nucleotide sequence ID" value="XM_017844274.3"/>
</dbReference>
<dbReference type="SUPFAM" id="SSF103473">
    <property type="entry name" value="MFS general substrate transporter"/>
    <property type="match status" value="1"/>
</dbReference>
<feature type="transmembrane region" description="Helical" evidence="7">
    <location>
        <begin position="203"/>
        <end position="225"/>
    </location>
</feature>
<keyword evidence="5 7" id="KW-0472">Membrane</keyword>
<dbReference type="Gene3D" id="1.20.1250.20">
    <property type="entry name" value="MFS general substrate transporter like domains"/>
    <property type="match status" value="1"/>
</dbReference>
<protein>
    <submittedName>
        <fullName evidence="9">Protein NRT1/ PTR FAMILY 8.3-like</fullName>
    </submittedName>
</protein>
<keyword evidence="4 7" id="KW-1133">Transmembrane helix</keyword>
<feature type="transmembrane region" description="Helical" evidence="7">
    <location>
        <begin position="162"/>
        <end position="182"/>
    </location>
</feature>
<dbReference type="InterPro" id="IPR000109">
    <property type="entry name" value="POT_fam"/>
</dbReference>
<evidence type="ECO:0000256" key="2">
    <source>
        <dbReference type="ARBA" id="ARBA00005982"/>
    </source>
</evidence>
<evidence type="ECO:0000313" key="8">
    <source>
        <dbReference type="Proteomes" id="UP000228380"/>
    </source>
</evidence>
<gene>
    <name evidence="9" type="primary">LOC103713081</name>
</gene>